<protein>
    <submittedName>
        <fullName evidence="4">Vacuolar import/degradation Vid27 C-terminal domain-containing protein</fullName>
    </submittedName>
</protein>
<accession>A0A915PHX3</accession>
<dbReference type="Gene3D" id="2.130.10.10">
    <property type="entry name" value="YVTN repeat-like/Quinoprotein amine dehydrogenase"/>
    <property type="match status" value="1"/>
</dbReference>
<dbReference type="Proteomes" id="UP000887581">
    <property type="component" value="Unplaced"/>
</dbReference>
<dbReference type="PANTHER" id="PTHR12616">
    <property type="entry name" value="VACUOLAR PROTEIN SORTING VPS41"/>
    <property type="match status" value="1"/>
</dbReference>
<dbReference type="SUPFAM" id="SSF50978">
    <property type="entry name" value="WD40 repeat-like"/>
    <property type="match status" value="1"/>
</dbReference>
<dbReference type="InterPro" id="IPR045111">
    <property type="entry name" value="Vps41/Vps8"/>
</dbReference>
<dbReference type="GO" id="GO:0034058">
    <property type="term" value="P:endosomal vesicle fusion"/>
    <property type="evidence" value="ECO:0007669"/>
    <property type="project" value="TreeGrafter"/>
</dbReference>
<dbReference type="GO" id="GO:0016236">
    <property type="term" value="P:macroautophagy"/>
    <property type="evidence" value="ECO:0007669"/>
    <property type="project" value="TreeGrafter"/>
</dbReference>
<feature type="domain" description="Vps41 beta-propeller" evidence="2">
    <location>
        <begin position="91"/>
        <end position="263"/>
    </location>
</feature>
<dbReference type="PANTHER" id="PTHR12616:SF1">
    <property type="entry name" value="VACUOLAR PROTEIN SORTING-ASSOCIATED PROTEIN 41 HOMOLOG"/>
    <property type="match status" value="1"/>
</dbReference>
<dbReference type="InterPro" id="IPR057780">
    <property type="entry name" value="Beta-prop_Vps41"/>
</dbReference>
<feature type="region of interest" description="Disordered" evidence="1">
    <location>
        <begin position="1"/>
        <end position="31"/>
    </location>
</feature>
<dbReference type="GO" id="GO:0006623">
    <property type="term" value="P:protein targeting to vacuole"/>
    <property type="evidence" value="ECO:0007669"/>
    <property type="project" value="InterPro"/>
</dbReference>
<evidence type="ECO:0000256" key="1">
    <source>
        <dbReference type="SAM" id="MobiDB-lite"/>
    </source>
</evidence>
<evidence type="ECO:0000259" key="2">
    <source>
        <dbReference type="Pfam" id="PF23411"/>
    </source>
</evidence>
<organism evidence="3 4">
    <name type="scientific">Setaria digitata</name>
    <dbReference type="NCBI Taxonomy" id="48799"/>
    <lineage>
        <taxon>Eukaryota</taxon>
        <taxon>Metazoa</taxon>
        <taxon>Ecdysozoa</taxon>
        <taxon>Nematoda</taxon>
        <taxon>Chromadorea</taxon>
        <taxon>Rhabditida</taxon>
        <taxon>Spirurina</taxon>
        <taxon>Spiruromorpha</taxon>
        <taxon>Filarioidea</taxon>
        <taxon>Setariidae</taxon>
        <taxon>Setaria</taxon>
    </lineage>
</organism>
<dbReference type="WBParaSite" id="sdigi.contig171.g5607.t1">
    <property type="protein sequence ID" value="sdigi.contig171.g5607.t1"/>
    <property type="gene ID" value="sdigi.contig171.g5607"/>
</dbReference>
<evidence type="ECO:0000313" key="4">
    <source>
        <dbReference type="WBParaSite" id="sdigi.contig171.g5607.t1"/>
    </source>
</evidence>
<reference evidence="4" key="1">
    <citation type="submission" date="2022-11" db="UniProtKB">
        <authorList>
            <consortium name="WormBaseParasite"/>
        </authorList>
    </citation>
    <scope>IDENTIFICATION</scope>
</reference>
<proteinExistence type="predicted"/>
<dbReference type="Pfam" id="PF23411">
    <property type="entry name" value="Beta-prop_Vps41"/>
    <property type="match status" value="1"/>
</dbReference>
<dbReference type="GO" id="GO:0030897">
    <property type="term" value="C:HOPS complex"/>
    <property type="evidence" value="ECO:0007669"/>
    <property type="project" value="TreeGrafter"/>
</dbReference>
<dbReference type="GO" id="GO:0009267">
    <property type="term" value="P:cellular response to starvation"/>
    <property type="evidence" value="ECO:0007669"/>
    <property type="project" value="TreeGrafter"/>
</dbReference>
<sequence>MQKEIDTDEVPTAVEKNMEREASTVESDTEETLLEPRFKYSRILNNVPAHYRMQKEIDTDEVPTAVEKNMEREASTVESDTEETLLEPRFKYSRILNNVPAILRKDMATCMAIHDKFAALGSRSGNIYIIDHFGSLHPENTARHHRCPVTKISIDRTGSYFVSCSQDARISVGGITSFELAQIVDLKLAARSVAIDPDFTKRGSGHMFVTGERNLLLHQRTFFGNYKEKVLYEGMDCDGMITQVSWQDRYIAFTNETGTRIFDK</sequence>
<keyword evidence="3" id="KW-1185">Reference proteome</keyword>
<dbReference type="InterPro" id="IPR036322">
    <property type="entry name" value="WD40_repeat_dom_sf"/>
</dbReference>
<evidence type="ECO:0000313" key="3">
    <source>
        <dbReference type="Proteomes" id="UP000887581"/>
    </source>
</evidence>
<dbReference type="InterPro" id="IPR015943">
    <property type="entry name" value="WD40/YVTN_repeat-like_dom_sf"/>
</dbReference>
<dbReference type="AlphaFoldDB" id="A0A915PHX3"/>
<name>A0A915PHX3_9BILA</name>
<dbReference type="GO" id="GO:0005770">
    <property type="term" value="C:late endosome"/>
    <property type="evidence" value="ECO:0007669"/>
    <property type="project" value="TreeGrafter"/>
</dbReference>